<dbReference type="EMBL" id="JAABOJ010000012">
    <property type="protein sequence ID" value="KAF3282843.1"/>
    <property type="molecule type" value="Genomic_DNA"/>
</dbReference>
<evidence type="ECO:0000256" key="1">
    <source>
        <dbReference type="SAM" id="MobiDB-lite"/>
    </source>
</evidence>
<proteinExistence type="predicted"/>
<reference evidence="2 3" key="1">
    <citation type="submission" date="2020-01" db="EMBL/GenBank/DDBJ databases">
        <authorList>
            <person name="Palmer J.M."/>
        </authorList>
    </citation>
    <scope>NUCLEOTIDE SEQUENCE [LARGE SCALE GENOMIC DNA]</scope>
    <source>
        <strain evidence="2 3">TWF970</strain>
    </source>
</reference>
<evidence type="ECO:0000313" key="3">
    <source>
        <dbReference type="Proteomes" id="UP000474640"/>
    </source>
</evidence>
<feature type="compositionally biased region" description="Polar residues" evidence="1">
    <location>
        <begin position="13"/>
        <end position="34"/>
    </location>
</feature>
<evidence type="ECO:0000313" key="2">
    <source>
        <dbReference type="EMBL" id="KAF3282843.1"/>
    </source>
</evidence>
<dbReference type="Proteomes" id="UP000474640">
    <property type="component" value="Unassembled WGS sequence"/>
</dbReference>
<comment type="caution">
    <text evidence="2">The sequence shown here is derived from an EMBL/GenBank/DDBJ whole genome shotgun (WGS) entry which is preliminary data.</text>
</comment>
<feature type="region of interest" description="Disordered" evidence="1">
    <location>
        <begin position="1"/>
        <end position="36"/>
    </location>
</feature>
<dbReference type="OrthoDB" id="5286391at2759"/>
<sequence>MQNMIKRKPVANGNPSVDTKQESQAKTPIATSPTYRIPRKPLSPVAVVPKAFIWPTIVETTNGNLGLAERSETTSTTSSTKIENVDGSDHKAFLAKAQNSSIEHETYFRQVYTRESVVSGDRRPPIFDTTAIGAEVPTGVENATIVSQPQHRNSSISQAKSRLDIENSEITLHSSTIETSAKGDSWEDGKSDVYEEFTYRFESESRALTLISTETLLEKIDIQQKMILDTGFACGNITRSSVGPISKMVNRWLTSQNLSGWPFHLPADLPFESTAELDNLLLELKSNEIDEILADPVKSLLQRKYWNMLWKISIVSRCVCNQLFSTGTIEDLYLSYTRMPVNDTIPDRPVVSKLLISALSREFDDAISKNLLNKGYILLKAGLVWNGAQSVLKHLYHYQLSHFSIDKCHQFRNAVLLGFWKQFLENIASGSPRLEPLPFDSILELFCVLQGFERPHEPPRYFPNSHPDLQYLVTTNFSTPAELEKYKLVRKEDEYLLQEYLISRQRAIRNKEWDVAITIIDQMLSSIYPGVEEAKRWLAVKAYLLAIIQDWNGSISIQQLLQQEPLNTNDRLRLELYFTNSMTALVHQRNSQAARSFCAAAIQLPDFIVSENERVCDRKNADILYGILDPNANWVVENKEDHIRCLQKALSAWGQGGHLFEPGAPFHFIMSTPIQ</sequence>
<accession>A0A7C8VBR2</accession>
<name>A0A7C8VBR2_ORBOL</name>
<gene>
    <name evidence="2" type="ORF">TWF970_001578</name>
</gene>
<organism evidence="2 3">
    <name type="scientific">Orbilia oligospora</name>
    <name type="common">Nematode-trapping fungus</name>
    <name type="synonym">Arthrobotrys oligospora</name>
    <dbReference type="NCBI Taxonomy" id="2813651"/>
    <lineage>
        <taxon>Eukaryota</taxon>
        <taxon>Fungi</taxon>
        <taxon>Dikarya</taxon>
        <taxon>Ascomycota</taxon>
        <taxon>Pezizomycotina</taxon>
        <taxon>Orbiliomycetes</taxon>
        <taxon>Orbiliales</taxon>
        <taxon>Orbiliaceae</taxon>
        <taxon>Orbilia</taxon>
    </lineage>
</organism>
<dbReference type="AlphaFoldDB" id="A0A7C8VBR2"/>
<protein>
    <submittedName>
        <fullName evidence="2">Uncharacterized protein</fullName>
    </submittedName>
</protein>